<organism evidence="3 4">
    <name type="scientific">Bradyrhizobium centrolobii</name>
    <dbReference type="NCBI Taxonomy" id="1505087"/>
    <lineage>
        <taxon>Bacteria</taxon>
        <taxon>Pseudomonadati</taxon>
        <taxon>Pseudomonadota</taxon>
        <taxon>Alphaproteobacteria</taxon>
        <taxon>Hyphomicrobiales</taxon>
        <taxon>Nitrobacteraceae</taxon>
        <taxon>Bradyrhizobium</taxon>
    </lineage>
</organism>
<dbReference type="InterPro" id="IPR015422">
    <property type="entry name" value="PyrdxlP-dep_Trfase_small"/>
</dbReference>
<dbReference type="Gene3D" id="3.40.640.10">
    <property type="entry name" value="Type I PLP-dependent aspartate aminotransferase-like (Major domain)"/>
    <property type="match status" value="1"/>
</dbReference>
<evidence type="ECO:0000259" key="2">
    <source>
        <dbReference type="Pfam" id="PF00266"/>
    </source>
</evidence>
<dbReference type="InterPro" id="IPR015424">
    <property type="entry name" value="PyrdxlP-dep_Trfase"/>
</dbReference>
<dbReference type="Gene3D" id="3.90.1150.10">
    <property type="entry name" value="Aspartate Aminotransferase, domain 1"/>
    <property type="match status" value="1"/>
</dbReference>
<name>A0A176Z1F3_9BRAD</name>
<dbReference type="InterPro" id="IPR015421">
    <property type="entry name" value="PyrdxlP-dep_Trfase_major"/>
</dbReference>
<dbReference type="PANTHER" id="PTHR43586">
    <property type="entry name" value="CYSTEINE DESULFURASE"/>
    <property type="match status" value="1"/>
</dbReference>
<dbReference type="InterPro" id="IPR000192">
    <property type="entry name" value="Aminotrans_V_dom"/>
</dbReference>
<reference evidence="3 4" key="1">
    <citation type="submission" date="2016-03" db="EMBL/GenBank/DDBJ databases">
        <title>Draft Genome Sequence of the Strain BR 10245 (Bradyrhizobium sp.) isolated from nodules of Centrolobium paraense.</title>
        <authorList>
            <person name="Simoes-Araujo J.L.Sr."/>
            <person name="Barauna A.C."/>
            <person name="Silva K."/>
            <person name="Zilli J.E."/>
        </authorList>
    </citation>
    <scope>NUCLEOTIDE SEQUENCE [LARGE SCALE GENOMIC DNA]</scope>
    <source>
        <strain evidence="3 4">BR 10245</strain>
    </source>
</reference>
<dbReference type="Pfam" id="PF00266">
    <property type="entry name" value="Aminotran_5"/>
    <property type="match status" value="1"/>
</dbReference>
<evidence type="ECO:0000313" key="3">
    <source>
        <dbReference type="EMBL" id="OAF12937.1"/>
    </source>
</evidence>
<accession>A0A176Z1F3</accession>
<keyword evidence="3" id="KW-0808">Transferase</keyword>
<dbReference type="GO" id="GO:0008483">
    <property type="term" value="F:transaminase activity"/>
    <property type="evidence" value="ECO:0007669"/>
    <property type="project" value="UniProtKB-KW"/>
</dbReference>
<keyword evidence="3" id="KW-0032">Aminotransferase</keyword>
<keyword evidence="1" id="KW-0663">Pyridoxal phosphate</keyword>
<dbReference type="PANTHER" id="PTHR43586:SF15">
    <property type="entry name" value="BLR3095 PROTEIN"/>
    <property type="match status" value="1"/>
</dbReference>
<protein>
    <submittedName>
        <fullName evidence="3">Aminotransferase</fullName>
    </submittedName>
</protein>
<comment type="caution">
    <text evidence="3">The sequence shown here is derived from an EMBL/GenBank/DDBJ whole genome shotgun (WGS) entry which is preliminary data.</text>
</comment>
<keyword evidence="4" id="KW-1185">Reference proteome</keyword>
<proteinExistence type="predicted"/>
<dbReference type="Proteomes" id="UP000076959">
    <property type="component" value="Unassembled WGS sequence"/>
</dbReference>
<dbReference type="STRING" id="1505087.AYJ54_45140"/>
<evidence type="ECO:0000313" key="4">
    <source>
        <dbReference type="Proteomes" id="UP000076959"/>
    </source>
</evidence>
<dbReference type="EMBL" id="LUUB01000038">
    <property type="protein sequence ID" value="OAF12937.1"/>
    <property type="molecule type" value="Genomic_DNA"/>
</dbReference>
<dbReference type="AlphaFoldDB" id="A0A176Z1F3"/>
<gene>
    <name evidence="3" type="ORF">AYJ54_45140</name>
</gene>
<sequence>MCSANRVRPGAQRGSGMSAHYDVDAVRKEFPAAERMIYLDSGFQAPLARPVKAAIDLFLREGLETAGPKSVWLDRVEQTRAKVARFLGVSAHEIAFTKNTSESMNIAANALPLRAGDNVLMIHGDHPNNAYAFLNLQRKGVEVRFVPMTDVIDAASFHPHIDANTRAISMSHVTFHAGHRFDIESIGRFCAERKLHFVVDVMQAIGIVPIDAKAIGATFVGSGSHKGLLVPQGLGLLYWNSAHAGLEPAYLAAASLAEIPSDLIARPDRLAPAPSARRFELGNFNIPAIHALCAALDMIEQIGIENIRNHCFDLGDHLVAALDALDIRLVGPRDRKHRAPHIYVIALPAADWLGYFEENGVRVSPERDGIRVSFGMFNTFADVDRLVELIRRRGVKTSSRAA</sequence>
<evidence type="ECO:0000256" key="1">
    <source>
        <dbReference type="ARBA" id="ARBA00022898"/>
    </source>
</evidence>
<feature type="domain" description="Aminotransferase class V" evidence="2">
    <location>
        <begin position="71"/>
        <end position="386"/>
    </location>
</feature>
<dbReference type="SUPFAM" id="SSF53383">
    <property type="entry name" value="PLP-dependent transferases"/>
    <property type="match status" value="1"/>
</dbReference>